<keyword evidence="6" id="KW-0050">Antiport</keyword>
<dbReference type="Pfam" id="PF01554">
    <property type="entry name" value="MatE"/>
    <property type="match status" value="2"/>
</dbReference>
<feature type="transmembrane region" description="Helical" evidence="13">
    <location>
        <begin position="358"/>
        <end position="379"/>
    </location>
</feature>
<dbReference type="GO" id="GO:0005886">
    <property type="term" value="C:plasma membrane"/>
    <property type="evidence" value="ECO:0007669"/>
    <property type="project" value="UniProtKB-SubCell"/>
</dbReference>
<reference evidence="14" key="2">
    <citation type="submission" date="2021-04" db="EMBL/GenBank/DDBJ databases">
        <authorList>
            <person name="Gilroy R."/>
        </authorList>
    </citation>
    <scope>NUCLEOTIDE SEQUENCE</scope>
    <source>
        <strain evidence="14">ChiSjej1B19-8411</strain>
    </source>
</reference>
<organism evidence="14 15">
    <name type="scientific">Candidatus Blautia gallistercoris</name>
    <dbReference type="NCBI Taxonomy" id="2838490"/>
    <lineage>
        <taxon>Bacteria</taxon>
        <taxon>Bacillati</taxon>
        <taxon>Bacillota</taxon>
        <taxon>Clostridia</taxon>
        <taxon>Lachnospirales</taxon>
        <taxon>Lachnospiraceae</taxon>
        <taxon>Blautia</taxon>
    </lineage>
</organism>
<evidence type="ECO:0000256" key="10">
    <source>
        <dbReference type="ARBA" id="ARBA00023065"/>
    </source>
</evidence>
<evidence type="ECO:0000256" key="11">
    <source>
        <dbReference type="ARBA" id="ARBA00023136"/>
    </source>
</evidence>
<sequence>MTKKQKGHEFRNIAYTLIRFSLPLIFSGILQQLYNWADAFIVGNVEGELALAAVGSTTTLINFYVTAVTGFTLGLAILFAQKSGSGEQSSIAKILSTFSVLLGGIFLLLAGAGMVLTIPLLELLHTTSDTIRLAGSYLRIVLAGVPFLAVYNVYSVALRGIGDSKAPFYAVLVSSVTNVVLDIVFVAFLRFHVAGAAAATVISQAAMTAFLVGYSIRKYPILRFSLFRKPVEKEALVLGCRFGIPPMLQSSVSSVGSLILQNFMNGFGTQTVAAVTTAYRIDTIVMLPILNLGSGISTLVAQKYGSGQRKQGKKILAAGTGVMTVVCLVLTGLVIPMGGRLIALFGAGPEAVEIGNRFFQRIAAFYLVFGLATAVRSYLEGMGDVVYSSLAGIASLVFRIAASYLLVSFFDNMVIAYAEGFSWILLLFLYIVRAFWKETEAGRCRKSQSL</sequence>
<comment type="similarity">
    <text evidence="3">Belongs to the multi antimicrobial extrusion (MATE) (TC 2.A.66.1) family.</text>
</comment>
<dbReference type="GO" id="GO:0015297">
    <property type="term" value="F:antiporter activity"/>
    <property type="evidence" value="ECO:0007669"/>
    <property type="project" value="UniProtKB-KW"/>
</dbReference>
<feature type="transmembrane region" description="Helical" evidence="13">
    <location>
        <begin position="91"/>
        <end position="116"/>
    </location>
</feature>
<feature type="transmembrane region" description="Helical" evidence="13">
    <location>
        <begin position="50"/>
        <end position="79"/>
    </location>
</feature>
<reference evidence="14" key="1">
    <citation type="journal article" date="2021" name="PeerJ">
        <title>Extensive microbial diversity within the chicken gut microbiome revealed by metagenomics and culture.</title>
        <authorList>
            <person name="Gilroy R."/>
            <person name="Ravi A."/>
            <person name="Getino M."/>
            <person name="Pursley I."/>
            <person name="Horton D.L."/>
            <person name="Alikhan N.F."/>
            <person name="Baker D."/>
            <person name="Gharbi K."/>
            <person name="Hall N."/>
            <person name="Watson M."/>
            <person name="Adriaenssens E.M."/>
            <person name="Foster-Nyarko E."/>
            <person name="Jarju S."/>
            <person name="Secka A."/>
            <person name="Antonio M."/>
            <person name="Oren A."/>
            <person name="Chaudhuri R.R."/>
            <person name="La Ragione R."/>
            <person name="Hildebrand F."/>
            <person name="Pallen M.J."/>
        </authorList>
    </citation>
    <scope>NUCLEOTIDE SEQUENCE</scope>
    <source>
        <strain evidence="14">ChiSjej1B19-8411</strain>
    </source>
</reference>
<dbReference type="GO" id="GO:0006811">
    <property type="term" value="P:monoatomic ion transport"/>
    <property type="evidence" value="ECO:0007669"/>
    <property type="project" value="UniProtKB-KW"/>
</dbReference>
<evidence type="ECO:0000256" key="2">
    <source>
        <dbReference type="ARBA" id="ARBA00004651"/>
    </source>
</evidence>
<keyword evidence="5" id="KW-0813">Transport</keyword>
<name>A0A9D1WJL3_9FIRM</name>
<keyword evidence="9 13" id="KW-1133">Transmembrane helix</keyword>
<feature type="transmembrane region" description="Helical" evidence="13">
    <location>
        <begin position="413"/>
        <end position="436"/>
    </location>
</feature>
<evidence type="ECO:0000256" key="9">
    <source>
        <dbReference type="ARBA" id="ARBA00022989"/>
    </source>
</evidence>
<comment type="subcellular location">
    <subcellularLocation>
        <location evidence="2">Cell membrane</location>
        <topology evidence="2">Multi-pass membrane protein</topology>
    </subcellularLocation>
</comment>
<proteinExistence type="inferred from homology"/>
<gene>
    <name evidence="14" type="ORF">IAA45_11795</name>
</gene>
<keyword evidence="7" id="KW-1003">Cell membrane</keyword>
<dbReference type="AlphaFoldDB" id="A0A9D1WJL3"/>
<dbReference type="GO" id="GO:0042910">
    <property type="term" value="F:xenobiotic transmembrane transporter activity"/>
    <property type="evidence" value="ECO:0007669"/>
    <property type="project" value="InterPro"/>
</dbReference>
<evidence type="ECO:0000256" key="3">
    <source>
        <dbReference type="ARBA" id="ARBA00010199"/>
    </source>
</evidence>
<comment type="function">
    <text evidence="1">Multidrug efflux pump.</text>
</comment>
<keyword evidence="10" id="KW-0406">Ion transport</keyword>
<dbReference type="InterPro" id="IPR048279">
    <property type="entry name" value="MdtK-like"/>
</dbReference>
<keyword evidence="11 13" id="KW-0472">Membrane</keyword>
<dbReference type="PANTHER" id="PTHR43298">
    <property type="entry name" value="MULTIDRUG RESISTANCE PROTEIN NORM-RELATED"/>
    <property type="match status" value="1"/>
</dbReference>
<evidence type="ECO:0000256" key="7">
    <source>
        <dbReference type="ARBA" id="ARBA00022475"/>
    </source>
</evidence>
<dbReference type="InterPro" id="IPR050222">
    <property type="entry name" value="MATE_MdtK"/>
</dbReference>
<evidence type="ECO:0000256" key="12">
    <source>
        <dbReference type="ARBA" id="ARBA00031636"/>
    </source>
</evidence>
<evidence type="ECO:0000256" key="8">
    <source>
        <dbReference type="ARBA" id="ARBA00022692"/>
    </source>
</evidence>
<dbReference type="PIRSF" id="PIRSF006603">
    <property type="entry name" value="DinF"/>
    <property type="match status" value="1"/>
</dbReference>
<feature type="transmembrane region" description="Helical" evidence="13">
    <location>
        <begin position="315"/>
        <end position="338"/>
    </location>
</feature>
<dbReference type="EMBL" id="DXEX01000251">
    <property type="protein sequence ID" value="HIX60380.1"/>
    <property type="molecule type" value="Genomic_DNA"/>
</dbReference>
<dbReference type="InterPro" id="IPR002528">
    <property type="entry name" value="MATE_fam"/>
</dbReference>
<accession>A0A9D1WJL3</accession>
<comment type="caution">
    <text evidence="14">The sequence shown here is derived from an EMBL/GenBank/DDBJ whole genome shotgun (WGS) entry which is preliminary data.</text>
</comment>
<dbReference type="Proteomes" id="UP000886817">
    <property type="component" value="Unassembled WGS sequence"/>
</dbReference>
<feature type="transmembrane region" description="Helical" evidence="13">
    <location>
        <begin position="386"/>
        <end position="407"/>
    </location>
</feature>
<dbReference type="PANTHER" id="PTHR43298:SF2">
    <property type="entry name" value="FMN_FAD EXPORTER YEEO-RELATED"/>
    <property type="match status" value="1"/>
</dbReference>
<protein>
    <recommendedName>
        <fullName evidence="4">Probable multidrug resistance protein NorM</fullName>
    </recommendedName>
    <alternativeName>
        <fullName evidence="12">Multidrug-efflux transporter</fullName>
    </alternativeName>
</protein>
<evidence type="ECO:0000313" key="15">
    <source>
        <dbReference type="Proteomes" id="UP000886817"/>
    </source>
</evidence>
<keyword evidence="8 13" id="KW-0812">Transmembrane</keyword>
<feature type="transmembrane region" description="Helical" evidence="13">
    <location>
        <begin position="136"/>
        <end position="154"/>
    </location>
</feature>
<evidence type="ECO:0000256" key="13">
    <source>
        <dbReference type="SAM" id="Phobius"/>
    </source>
</evidence>
<evidence type="ECO:0000256" key="6">
    <source>
        <dbReference type="ARBA" id="ARBA00022449"/>
    </source>
</evidence>
<feature type="transmembrane region" description="Helical" evidence="13">
    <location>
        <begin position="195"/>
        <end position="216"/>
    </location>
</feature>
<evidence type="ECO:0000256" key="5">
    <source>
        <dbReference type="ARBA" id="ARBA00022448"/>
    </source>
</evidence>
<evidence type="ECO:0000256" key="1">
    <source>
        <dbReference type="ARBA" id="ARBA00003408"/>
    </source>
</evidence>
<feature type="transmembrane region" description="Helical" evidence="13">
    <location>
        <begin position="166"/>
        <end position="189"/>
    </location>
</feature>
<evidence type="ECO:0000313" key="14">
    <source>
        <dbReference type="EMBL" id="HIX60380.1"/>
    </source>
</evidence>
<evidence type="ECO:0000256" key="4">
    <source>
        <dbReference type="ARBA" id="ARBA00020268"/>
    </source>
</evidence>